<dbReference type="RefSeq" id="WP_013426637.1">
    <property type="nucleotide sequence ID" value="NC_014666.1"/>
</dbReference>
<dbReference type="Pfam" id="PF06240">
    <property type="entry name" value="COXG"/>
    <property type="match status" value="1"/>
</dbReference>
<dbReference type="KEGG" id="fri:FraEuI1c_5533"/>
<keyword evidence="1" id="KW-0812">Transmembrane</keyword>
<dbReference type="Proteomes" id="UP000002484">
    <property type="component" value="Chromosome"/>
</dbReference>
<keyword evidence="3" id="KW-1185">Reference proteome</keyword>
<dbReference type="InParanoid" id="E3JC63"/>
<reference evidence="2 3" key="1">
    <citation type="submission" date="2010-10" db="EMBL/GenBank/DDBJ databases">
        <title>Complete sequence of Frankia sp. EuI1c.</title>
        <authorList>
            <consortium name="US DOE Joint Genome Institute"/>
            <person name="Lucas S."/>
            <person name="Copeland A."/>
            <person name="Lapidus A."/>
            <person name="Cheng J.-F."/>
            <person name="Bruce D."/>
            <person name="Goodwin L."/>
            <person name="Pitluck S."/>
            <person name="Chertkov O."/>
            <person name="Detter J.C."/>
            <person name="Han C."/>
            <person name="Tapia R."/>
            <person name="Land M."/>
            <person name="Hauser L."/>
            <person name="Jeffries C."/>
            <person name="Kyrpides N."/>
            <person name="Ivanova N."/>
            <person name="Mikhailova N."/>
            <person name="Beauchemin N."/>
            <person name="Sen A."/>
            <person name="Sur S.A."/>
            <person name="Gtari M."/>
            <person name="Wall L."/>
            <person name="Tisa L."/>
            <person name="Woyke T."/>
        </authorList>
    </citation>
    <scope>NUCLEOTIDE SEQUENCE [LARGE SCALE GENOMIC DNA]</scope>
    <source>
        <strain evidence="3">DSM 45817 / CECT 9037 / EuI1c</strain>
    </source>
</reference>
<accession>E3JC63</accession>
<protein>
    <submittedName>
        <fullName evidence="2">Carbon monoxide dehydrogenase subunit G</fullName>
    </submittedName>
</protein>
<dbReference type="CDD" id="cd07823">
    <property type="entry name" value="SRPBCC_5"/>
    <property type="match status" value="1"/>
</dbReference>
<dbReference type="OrthoDB" id="9808623at2"/>
<dbReference type="EMBL" id="CP002299">
    <property type="protein sequence ID" value="ADP83519.1"/>
    <property type="molecule type" value="Genomic_DNA"/>
</dbReference>
<dbReference type="PANTHER" id="PTHR38588:SF1">
    <property type="entry name" value="BLL0334 PROTEIN"/>
    <property type="match status" value="1"/>
</dbReference>
<dbReference type="SUPFAM" id="SSF55961">
    <property type="entry name" value="Bet v1-like"/>
    <property type="match status" value="1"/>
</dbReference>
<dbReference type="InterPro" id="IPR010419">
    <property type="entry name" value="CO_DH_gsu"/>
</dbReference>
<name>E3JC63_PSEI1</name>
<dbReference type="STRING" id="298654.FraEuI1c_5533"/>
<dbReference type="eggNOG" id="COG3427">
    <property type="taxonomic scope" value="Bacteria"/>
</dbReference>
<organism evidence="2 3">
    <name type="scientific">Pseudofrankia inefficax (strain DSM 45817 / CECT 9037 / DDB 130130 / EuI1c)</name>
    <name type="common">Frankia inefficax</name>
    <dbReference type="NCBI Taxonomy" id="298654"/>
    <lineage>
        <taxon>Bacteria</taxon>
        <taxon>Bacillati</taxon>
        <taxon>Actinomycetota</taxon>
        <taxon>Actinomycetes</taxon>
        <taxon>Frankiales</taxon>
        <taxon>Frankiaceae</taxon>
        <taxon>Pseudofrankia</taxon>
    </lineage>
</organism>
<sequence>MELVNEFRVPLPVANAWELLTDPERIAPCMPGAQLLSVDGADFHGAVKVKVGPIVAQYKGKATFQETDTTAHRAVIKADGKESRGQGNASAIVTMVLTPDGDETGVHLTTDLTISGKAAQFGRGVLADVSSKLVAQFVRNLEADILASRDAPPAAETPVTETPAVETIAAEAPAAEAPAAETAAVETPVVEPPVAEAPGAEITAATPAAVEEAPVAGSPAAPAPTASAPIAKASVAQATSTTASTPGRPVVAAPVADAPVNLLGVVAWPLLKRALPVIGAVVLALLIWLVVRAAQS</sequence>
<dbReference type="AlphaFoldDB" id="E3JC63"/>
<evidence type="ECO:0000313" key="3">
    <source>
        <dbReference type="Proteomes" id="UP000002484"/>
    </source>
</evidence>
<feature type="transmembrane region" description="Helical" evidence="1">
    <location>
        <begin position="274"/>
        <end position="291"/>
    </location>
</feature>
<keyword evidence="1" id="KW-1133">Transmembrane helix</keyword>
<gene>
    <name evidence="2" type="ordered locus">FraEuI1c_5533</name>
</gene>
<evidence type="ECO:0000256" key="1">
    <source>
        <dbReference type="SAM" id="Phobius"/>
    </source>
</evidence>
<evidence type="ECO:0000313" key="2">
    <source>
        <dbReference type="EMBL" id="ADP83519.1"/>
    </source>
</evidence>
<dbReference type="HOGENOM" id="CLU_046420_2_0_11"/>
<dbReference type="PANTHER" id="PTHR38588">
    <property type="entry name" value="BLL0334 PROTEIN"/>
    <property type="match status" value="1"/>
</dbReference>
<dbReference type="Gene3D" id="3.30.530.20">
    <property type="match status" value="1"/>
</dbReference>
<dbReference type="InterPro" id="IPR023393">
    <property type="entry name" value="START-like_dom_sf"/>
</dbReference>
<proteinExistence type="predicted"/>
<keyword evidence="1" id="KW-0472">Membrane</keyword>